<feature type="compositionally biased region" description="Acidic residues" evidence="1">
    <location>
        <begin position="4334"/>
        <end position="4344"/>
    </location>
</feature>
<feature type="compositionally biased region" description="Basic and acidic residues" evidence="1">
    <location>
        <begin position="3972"/>
        <end position="3988"/>
    </location>
</feature>
<feature type="region of interest" description="Disordered" evidence="1">
    <location>
        <begin position="2964"/>
        <end position="2987"/>
    </location>
</feature>
<feature type="compositionally biased region" description="Low complexity" evidence="1">
    <location>
        <begin position="675"/>
        <end position="688"/>
    </location>
</feature>
<feature type="region of interest" description="Disordered" evidence="1">
    <location>
        <begin position="2116"/>
        <end position="2139"/>
    </location>
</feature>
<feature type="compositionally biased region" description="Gly residues" evidence="1">
    <location>
        <begin position="3609"/>
        <end position="3621"/>
    </location>
</feature>
<feature type="compositionally biased region" description="Low complexity" evidence="1">
    <location>
        <begin position="432"/>
        <end position="441"/>
    </location>
</feature>
<feature type="region of interest" description="Disordered" evidence="1">
    <location>
        <begin position="1823"/>
        <end position="1876"/>
    </location>
</feature>
<feature type="compositionally biased region" description="Polar residues" evidence="1">
    <location>
        <begin position="1518"/>
        <end position="1530"/>
    </location>
</feature>
<feature type="region of interest" description="Disordered" evidence="1">
    <location>
        <begin position="3261"/>
        <end position="3325"/>
    </location>
</feature>
<dbReference type="VEuPathDB" id="TriTrypDB:Lsey_0217_0080"/>
<feature type="compositionally biased region" description="Low complexity" evidence="1">
    <location>
        <begin position="1965"/>
        <end position="1976"/>
    </location>
</feature>
<feature type="compositionally biased region" description="Polar residues" evidence="1">
    <location>
        <begin position="1"/>
        <end position="10"/>
    </location>
</feature>
<feature type="region of interest" description="Disordered" evidence="1">
    <location>
        <begin position="4395"/>
        <end position="4452"/>
    </location>
</feature>
<feature type="compositionally biased region" description="Polar residues" evidence="1">
    <location>
        <begin position="3261"/>
        <end position="3271"/>
    </location>
</feature>
<feature type="region of interest" description="Disordered" evidence="1">
    <location>
        <begin position="987"/>
        <end position="1185"/>
    </location>
</feature>
<feature type="compositionally biased region" description="Low complexity" evidence="1">
    <location>
        <begin position="4395"/>
        <end position="4418"/>
    </location>
</feature>
<feature type="compositionally biased region" description="Low complexity" evidence="1">
    <location>
        <begin position="2337"/>
        <end position="2350"/>
    </location>
</feature>
<feature type="compositionally biased region" description="Polar residues" evidence="1">
    <location>
        <begin position="2789"/>
        <end position="2803"/>
    </location>
</feature>
<feature type="region of interest" description="Disordered" evidence="1">
    <location>
        <begin position="4562"/>
        <end position="4585"/>
    </location>
</feature>
<feature type="compositionally biased region" description="Polar residues" evidence="1">
    <location>
        <begin position="1163"/>
        <end position="1185"/>
    </location>
</feature>
<feature type="compositionally biased region" description="Low complexity" evidence="1">
    <location>
        <begin position="587"/>
        <end position="600"/>
    </location>
</feature>
<feature type="compositionally biased region" description="Low complexity" evidence="1">
    <location>
        <begin position="703"/>
        <end position="724"/>
    </location>
</feature>
<dbReference type="OrthoDB" id="267966at2759"/>
<feature type="compositionally biased region" description="Basic and acidic residues" evidence="1">
    <location>
        <begin position="3397"/>
        <end position="3414"/>
    </location>
</feature>
<dbReference type="EMBL" id="LJSK01000217">
    <property type="protein sequence ID" value="KPI84980.1"/>
    <property type="molecule type" value="Genomic_DNA"/>
</dbReference>
<feature type="region of interest" description="Disordered" evidence="1">
    <location>
        <begin position="3456"/>
        <end position="3488"/>
    </location>
</feature>
<feature type="compositionally biased region" description="Polar residues" evidence="1">
    <location>
        <begin position="2185"/>
        <end position="2196"/>
    </location>
</feature>
<feature type="region of interest" description="Disordered" evidence="1">
    <location>
        <begin position="3958"/>
        <end position="4015"/>
    </location>
</feature>
<feature type="region of interest" description="Disordered" evidence="1">
    <location>
        <begin position="4164"/>
        <end position="4241"/>
    </location>
</feature>
<feature type="region of interest" description="Disordered" evidence="1">
    <location>
        <begin position="1963"/>
        <end position="2011"/>
    </location>
</feature>
<feature type="compositionally biased region" description="Polar residues" evidence="1">
    <location>
        <begin position="4204"/>
        <end position="4214"/>
    </location>
</feature>
<feature type="region of interest" description="Disordered" evidence="1">
    <location>
        <begin position="2538"/>
        <end position="2583"/>
    </location>
</feature>
<feature type="compositionally biased region" description="Low complexity" evidence="1">
    <location>
        <begin position="3718"/>
        <end position="3728"/>
    </location>
</feature>
<feature type="region of interest" description="Disordered" evidence="1">
    <location>
        <begin position="3544"/>
        <end position="3564"/>
    </location>
</feature>
<accession>A0A0N1PBA7</accession>
<feature type="compositionally biased region" description="Low complexity" evidence="1">
    <location>
        <begin position="480"/>
        <end position="501"/>
    </location>
</feature>
<feature type="region of interest" description="Disordered" evidence="1">
    <location>
        <begin position="3129"/>
        <end position="3185"/>
    </location>
</feature>
<feature type="compositionally biased region" description="Low complexity" evidence="1">
    <location>
        <begin position="197"/>
        <end position="209"/>
    </location>
</feature>
<feature type="compositionally biased region" description="Polar residues" evidence="1">
    <location>
        <begin position="3990"/>
        <end position="4004"/>
    </location>
</feature>
<evidence type="ECO:0000313" key="3">
    <source>
        <dbReference type="Proteomes" id="UP000038009"/>
    </source>
</evidence>
<evidence type="ECO:0000256" key="1">
    <source>
        <dbReference type="SAM" id="MobiDB-lite"/>
    </source>
</evidence>
<feature type="compositionally biased region" description="Polar residues" evidence="1">
    <location>
        <begin position="1482"/>
        <end position="1496"/>
    </location>
</feature>
<feature type="region of interest" description="Disordered" evidence="1">
    <location>
        <begin position="2757"/>
        <end position="2811"/>
    </location>
</feature>
<feature type="compositionally biased region" description="Polar residues" evidence="1">
    <location>
        <begin position="1077"/>
        <end position="1089"/>
    </location>
</feature>
<feature type="compositionally biased region" description="Pro residues" evidence="1">
    <location>
        <begin position="1539"/>
        <end position="1549"/>
    </location>
</feature>
<feature type="region of interest" description="Disordered" evidence="1">
    <location>
        <begin position="374"/>
        <end position="441"/>
    </location>
</feature>
<dbReference type="OMA" id="AVNSGWV"/>
<feature type="region of interest" description="Disordered" evidence="1">
    <location>
        <begin position="2336"/>
        <end position="2378"/>
    </location>
</feature>
<feature type="compositionally biased region" description="Polar residues" evidence="1">
    <location>
        <begin position="1977"/>
        <end position="1988"/>
    </location>
</feature>
<feature type="compositionally biased region" description="Polar residues" evidence="1">
    <location>
        <begin position="4116"/>
        <end position="4126"/>
    </location>
</feature>
<feature type="region of interest" description="Disordered" evidence="1">
    <location>
        <begin position="1"/>
        <end position="48"/>
    </location>
</feature>
<feature type="region of interest" description="Disordered" evidence="1">
    <location>
        <begin position="1680"/>
        <end position="1741"/>
    </location>
</feature>
<organism evidence="2 3">
    <name type="scientific">Leptomonas seymouri</name>
    <dbReference type="NCBI Taxonomy" id="5684"/>
    <lineage>
        <taxon>Eukaryota</taxon>
        <taxon>Discoba</taxon>
        <taxon>Euglenozoa</taxon>
        <taxon>Kinetoplastea</taxon>
        <taxon>Metakinetoplastina</taxon>
        <taxon>Trypanosomatida</taxon>
        <taxon>Trypanosomatidae</taxon>
        <taxon>Leishmaniinae</taxon>
        <taxon>Leptomonas</taxon>
    </lineage>
</organism>
<feature type="compositionally biased region" description="Basic and acidic residues" evidence="1">
    <location>
        <begin position="4345"/>
        <end position="4360"/>
    </location>
</feature>
<comment type="caution">
    <text evidence="2">The sequence shown here is derived from an EMBL/GenBank/DDBJ whole genome shotgun (WGS) entry which is preliminary data.</text>
</comment>
<feature type="compositionally biased region" description="Basic and acidic residues" evidence="1">
    <location>
        <begin position="3284"/>
        <end position="3297"/>
    </location>
</feature>
<proteinExistence type="predicted"/>
<feature type="compositionally biased region" description="Low complexity" evidence="1">
    <location>
        <begin position="4264"/>
        <end position="4279"/>
    </location>
</feature>
<feature type="region of interest" description="Disordered" evidence="1">
    <location>
        <begin position="1369"/>
        <end position="1406"/>
    </location>
</feature>
<feature type="region of interest" description="Disordered" evidence="1">
    <location>
        <begin position="1432"/>
        <end position="1581"/>
    </location>
</feature>
<feature type="region of interest" description="Disordered" evidence="1">
    <location>
        <begin position="3373"/>
        <end position="3432"/>
    </location>
</feature>
<feature type="region of interest" description="Disordered" evidence="1">
    <location>
        <begin position="2713"/>
        <end position="2745"/>
    </location>
</feature>
<feature type="compositionally biased region" description="Low complexity" evidence="1">
    <location>
        <begin position="1708"/>
        <end position="1717"/>
    </location>
</feature>
<feature type="compositionally biased region" description="Low complexity" evidence="1">
    <location>
        <begin position="1834"/>
        <end position="1847"/>
    </location>
</feature>
<feature type="region of interest" description="Disordered" evidence="1">
    <location>
        <begin position="782"/>
        <end position="843"/>
    </location>
</feature>
<feature type="region of interest" description="Disordered" evidence="1">
    <location>
        <begin position="4104"/>
        <end position="4131"/>
    </location>
</feature>
<feature type="region of interest" description="Disordered" evidence="1">
    <location>
        <begin position="2057"/>
        <end position="2095"/>
    </location>
</feature>
<feature type="region of interest" description="Disordered" evidence="1">
    <location>
        <begin position="3875"/>
        <end position="3940"/>
    </location>
</feature>
<feature type="region of interest" description="Disordered" evidence="1">
    <location>
        <begin position="177"/>
        <end position="214"/>
    </location>
</feature>
<feature type="compositionally biased region" description="Acidic residues" evidence="1">
    <location>
        <begin position="3153"/>
        <end position="3166"/>
    </location>
</feature>
<feature type="compositionally biased region" description="Low complexity" evidence="1">
    <location>
        <begin position="388"/>
        <end position="403"/>
    </location>
</feature>
<feature type="compositionally biased region" description="Low complexity" evidence="1">
    <location>
        <begin position="1432"/>
        <end position="1461"/>
    </location>
</feature>
<feature type="compositionally biased region" description="Low complexity" evidence="1">
    <location>
        <begin position="807"/>
        <end position="819"/>
    </location>
</feature>
<feature type="region of interest" description="Disordered" evidence="1">
    <location>
        <begin position="3601"/>
        <end position="3688"/>
    </location>
</feature>
<feature type="compositionally biased region" description="Polar residues" evidence="1">
    <location>
        <begin position="2230"/>
        <end position="2245"/>
    </location>
</feature>
<feature type="region of interest" description="Disordered" evidence="1">
    <location>
        <begin position="2633"/>
        <end position="2662"/>
    </location>
</feature>
<feature type="compositionally biased region" description="Polar residues" evidence="1">
    <location>
        <begin position="1558"/>
        <end position="1572"/>
    </location>
</feature>
<feature type="compositionally biased region" description="Low complexity" evidence="1">
    <location>
        <begin position="33"/>
        <end position="48"/>
    </location>
</feature>
<feature type="compositionally biased region" description="Polar residues" evidence="1">
    <location>
        <begin position="1294"/>
        <end position="1305"/>
    </location>
</feature>
<feature type="region of interest" description="Disordered" evidence="1">
    <location>
        <begin position="4263"/>
        <end position="4368"/>
    </location>
</feature>
<feature type="compositionally biased region" description="Polar residues" evidence="1">
    <location>
        <begin position="3664"/>
        <end position="3687"/>
    </location>
</feature>
<feature type="region of interest" description="Disordered" evidence="1">
    <location>
        <begin position="462"/>
        <end position="724"/>
    </location>
</feature>
<dbReference type="Proteomes" id="UP000038009">
    <property type="component" value="Unassembled WGS sequence"/>
</dbReference>
<feature type="region of interest" description="Disordered" evidence="1">
    <location>
        <begin position="2164"/>
        <end position="2246"/>
    </location>
</feature>
<feature type="compositionally biased region" description="Pro residues" evidence="1">
    <location>
        <begin position="3129"/>
        <end position="3140"/>
    </location>
</feature>
<feature type="compositionally biased region" description="Low complexity" evidence="1">
    <location>
        <begin position="1148"/>
        <end position="1162"/>
    </location>
</feature>
<keyword evidence="3" id="KW-1185">Reference proteome</keyword>
<feature type="region of interest" description="Disordered" evidence="1">
    <location>
        <begin position="3706"/>
        <end position="3728"/>
    </location>
</feature>
<gene>
    <name evidence="2" type="ORF">ABL78_5971</name>
</gene>
<feature type="compositionally biased region" description="Polar residues" evidence="1">
    <location>
        <begin position="1854"/>
        <end position="1864"/>
    </location>
</feature>
<feature type="compositionally biased region" description="Low complexity" evidence="1">
    <location>
        <begin position="3459"/>
        <end position="3471"/>
    </location>
</feature>
<feature type="compositionally biased region" description="Low complexity" evidence="1">
    <location>
        <begin position="2206"/>
        <end position="2215"/>
    </location>
</feature>
<name>A0A0N1PBA7_LEPSE</name>
<feature type="compositionally biased region" description="Low complexity" evidence="1">
    <location>
        <begin position="2368"/>
        <end position="2377"/>
    </location>
</feature>
<feature type="compositionally biased region" description="Basic and acidic residues" evidence="1">
    <location>
        <begin position="270"/>
        <end position="290"/>
    </location>
</feature>
<feature type="compositionally biased region" description="Basic and acidic residues" evidence="1">
    <location>
        <begin position="1467"/>
        <end position="1478"/>
    </location>
</feature>
<protein>
    <submittedName>
        <fullName evidence="2">Uncharacterized protein</fullName>
    </submittedName>
</protein>
<feature type="region of interest" description="Disordered" evidence="1">
    <location>
        <begin position="237"/>
        <end position="321"/>
    </location>
</feature>
<feature type="compositionally biased region" description="Polar residues" evidence="1">
    <location>
        <begin position="3706"/>
        <end position="3717"/>
    </location>
</feature>
<feature type="region of interest" description="Disordered" evidence="1">
    <location>
        <begin position="1294"/>
        <end position="1326"/>
    </location>
</feature>
<feature type="compositionally biased region" description="Basic and acidic residues" evidence="1">
    <location>
        <begin position="4316"/>
        <end position="4326"/>
    </location>
</feature>
<feature type="compositionally biased region" description="Polar residues" evidence="1">
    <location>
        <begin position="1369"/>
        <end position="1378"/>
    </location>
</feature>
<reference evidence="2 3" key="1">
    <citation type="journal article" date="2015" name="PLoS Pathog.">
        <title>Leptomonas seymouri: Adaptations to the Dixenous Life Cycle Analyzed by Genome Sequencing, Transcriptome Profiling and Co-infection with Leishmania donovani.</title>
        <authorList>
            <person name="Kraeva N."/>
            <person name="Butenko A."/>
            <person name="Hlavacova J."/>
            <person name="Kostygov A."/>
            <person name="Myskova J."/>
            <person name="Grybchuk D."/>
            <person name="Lestinova T."/>
            <person name="Votypka J."/>
            <person name="Volf P."/>
            <person name="Opperdoes F."/>
            <person name="Flegontov P."/>
            <person name="Lukes J."/>
            <person name="Yurchenko V."/>
        </authorList>
    </citation>
    <scope>NUCLEOTIDE SEQUENCE [LARGE SCALE GENOMIC DNA]</scope>
    <source>
        <strain evidence="2 3">ATCC 30220</strain>
    </source>
</reference>
<feature type="compositionally biased region" description="Low complexity" evidence="1">
    <location>
        <begin position="608"/>
        <end position="621"/>
    </location>
</feature>
<feature type="compositionally biased region" description="Low complexity" evidence="1">
    <location>
        <begin position="1038"/>
        <end position="1055"/>
    </location>
</feature>
<feature type="compositionally biased region" description="Pro residues" evidence="1">
    <location>
        <begin position="2547"/>
        <end position="2558"/>
    </location>
</feature>
<sequence>MPVTAQQRQYSGEGEATQPEPPATAHHGARAGSDSAVSTPAVPSSASSHTTVLHTVLKGIVGCHQRCPPRHWRTGAAPHAFRVRSPVEATLLLSHPGDVRQPEARPLLHVGTPTPPAPVGAEGRMTSVGSSSNSLFDNASALWHSAPLLVRSPPPTASQRSNKATCVTAAAASAAAAAASPAPLPVRGGQTVRRGDAAPATSTSTSPTTGRPVLPAQHVHMTSTAAGSALSGDVLPGSTAAQARSSGCPLKGTAQDSAVGPALAGSGRGGDGRSADVDVRCHTARSDRRSPPAVRSSGGERSAAGRPGALKAARSPPAPTTEAVATVAPQRSPMVTVCTAAGVAGPVMGPAWGGSAAARPLLSTLQPALFSDSNARGLRAGTRRSRRSSSSSSSSDSGRAYAAPLLHTSRHRRRANGGGDGDGDGDGALIGAASSPSPSSVAASFRQLSPLSLYPKSLCCSASPPHARPPTAETADDGTGHTPGPTGAASPPPAGLLLTPGESCASLASAPPFVPTRGAPLQEADVQGALADGGSTASVRATGGDGSCLPDASQPNQLRRLSQGDVMVPPPHPQAEVQRSEETSGEVASPSTSVSPAPGNNNGGGGPPSYSAASPAVPLSPDLRFDSTPPAKPTQPLTSSRSAVGALPALNPKEAAETQELSQLSTPPFAGTPSAREAVASATAATATYVRQGSKTPSERTSAEAPAAPMGSPAPSHPSYLSTTSSLTLPPCCTTNTAAAKQRSASQTPCSAPGAELLKQLRVALIDARSVQGHLEELQALLPKPSPTGAASVCSHRSLGAGEEQQASRSSRATARTTAPRGIRDARGPDNSGQQSARDAAMLRQGSHKTDWYAGEDLRAPTTTTTSAVPANKVIEVGTSMKAAGRPAAEEERAEHPSATATTAVPPAFRVGGLYTPSLNGYRQQRLARLTEQHLRSLWQSTSAVAKSVCGLPLTRCVRAAVLEDVPFVKKKALASSMATLAKLANPPCSRAGVRPPAVESPPSASTPDDSQPAPLAPLPSVDPSSSQAVIGSMVTAPQSLQSSPLSRAASSPPSSEREGVQARQHTASFRADHTFQLATRQRASTSATSDREEGASQKPSITPPQHDRPPPTPPPTLQQAHGSGGDGSDVAMRASTRDMAAPRPCPTAATATTTTTTTTLTVNTKHNSMLTPTVHSPSATEATSRSFNSSSTILIWSCLPDYPRSAVANPRVFTTPVSRTGSASSSASFDATASNSGTIFVHNSPTSALSGLAANGSPHDVMVLGNVMSSRGDGGEGGAGSWGNNAILSSPVESSVGGSNFNSHGDNRREGAVGGSGNVLSAPSSPASPVYLDSFGGNNSSSGGATTMNGVVQPYTLPSTLLAQLNSQLAHDTQQRSGEAGSHGSGRSRYWSSGGGGSEEVGESCGRRGSAELLLALSSEKLTEALDGAAASAPSIPVASTTAAPTATATESTVRTTTRSNPALEASKEVGSSEHHHLASPPNQHTQHMHSTMQKQQPPQHPQSPPSHHQLPPRYSLNPSLHSESNPGNTALALSWSLPPPSPTPLPHPAAAGGSGTSHPSTHFPCVQSSMEEGKAASDASYPNTCPYNSGGGDASALRYSPSSPTSSSVPNAVGSLSAAPALSALPAQPVKAPFIKVQREEVAADAVPGLDSSVSVSVVRRAAAAAAAAAAGIGALPKSGAGSSTSCFSGSRSKTPQQRAAHDDSSASAALPSHSFDSDASPQRPRGERAAAEVEEGRCHRDAAAPLECGGASPGDARRGSGSATTTAIATSANALHAGTPNTAPLCCAVMPPIDFSVLPLSPYGLRLDEEMTALPTIHESAESTVPELRGSSTTLTSSDASSALPELSILDRSQSGSQSGGATPCDAVPGGEVRSNNGAAAVAATSRAPNAAAASVAEASHEHPLEELEVLASSFTATSADPMTPADHAFAAPLVSVRSNIADIIVSSCSRGDHISAHTGLSVSKESSSSLISTPQQASTSTSYPSPRVPPDERVTNASSPSSETGEHGLHLAAFKTSEESVCDERNWMPWRTRHSAASTPQESASCPLPLQHLSPSVGRASGATATLSPSPTAGHDSRTGPPMSSPQHLPPFVLPLRATSAVTAASVAGAQRLSAPTVPDTPQPPARGGAQEGTAAAVETLAPPRGSSVVNDSLEEAAVAESELAKETIAPMRPSERDSRTQTVHPLQSVQESSDALHGHDASAAGSSPSSPERPGRAKDPAHQQPPHTQSAKHSTASSSPPLVLSEMAASTVPVLVAAAAAVDATAAVDAVAGPCGGPLPLAAPLGMPSSAFVCHLQDDEDTVATIVRRSTTSRSEDRLDEDGVERGDAMHAWSAGSSGSDAATAKRAQVLASAHQGHQQPESSASYSVSSSHPRLFAEDQEVGGHQQHLPRVEVSGCRQDGVQEEAKGQGALTDTPAQAPAAMIAVSGVCSADPSQASCRDLQAGVPPPPQGTSVDIAQVTGGSSPAVCAVSRSAGTPLPALAEATTELDDAPAGAVTTAAAVAPASCGTVALFTEVEFNAASFAKRLPMDPADARGSMTPPSPASAPPPAPLRSARQQSSAGSMGEEHSSNGNSTTAVGVPAAAAAAAASGGGTAAADTLSLSSVSWLPPGAAAVHAVLLMSSDRSLPEPAEGGTQSSVAASPERPSLGGGSVGSRYGVDKAAGGGRAKAAPAEVSRTAAYVDIYFADHRGGSMAELWAGDDMQCSRGSERAANSNDDDDGGGSECMQKSRASDWSGDSSLLLVRDVRAGGQAEASGAPATDMPGQTRVSPPRPTVYVESARQPSSENMSTSSADSNRGGDERVGQHLVEGDLPATAAAAAHSSHLTTGANGSGCTSSTLGHLTFHTVTPPLSPQLKHQSPSVLQFSGSFLSVSSLAPSLSTGSIPTVTSGALSAGGAAGVGGNALMPTTSSTLASTAPTATTASSTTVSTVSLSGAQIGGGPAEGSAATTLANAMTRGGGAAAATATAPPPPPPPPPPPLFTAACGSSSYLFSSTPPAATAAATTNATLGTTISSPFEASSATITLSSASVSRIFDCTSSTHGLSTSPVVAVPVALPPFPLPHSSARQERHASGEMESTTSFVEMATAGGGGEGMPLSGLPKGVCAAASQAQTPALCRLQPLPPLPPLPPLQNYPFPLLQASSRDDEDGGDDDDDDGDDGKGAQEVGDDAVRHSRLEDRFVESARSVLDDTQMLVEDTAESVESIPGQREGSKGADAEAVVTAAPTAVPEGPASAIADSNSVVSIRDSGAETNALGTHLTRTSVARGVGHPTTEATHSERVDGDRDAKEGMGAQADGDHHRAPPPRPSQLPSSSSILEPIPGELARRSADSEPSADPTAPTTTRLEAADVMGPAAGGHAVAHVCALGPGGHSDSSDDGKRRTVAGEAEPVAHDGGRERALGERVPADDDGEQVESAADPHHPFRSADLPFQAALHLPTSTPLTIATSRNTDAAGDAPDNDASGGSAGGDGAVGCAESSTGASAGVGSVCGDASTHPCGPRSMVPPLLSSRSPRLHLASLLCPASGAFEVLRPTPRRCSRPRAHTASPPRRFPGSDANTLTAWQQQQQHDEPRNRYFHRSIYRRRCCSEKDAVYESSNSGGHSMGDGADSGGSAGASRHDRHSRGSCTRDGDASTTTTSLTLGRVSDDATPPDTSVVARTQHGQSHESPGSPLSGSSTDCTALPGRLLHSIQHQRFSLSSQATSSGELWTSLSPSMSRSSSSVSAAVAVRRTSRGTLNCNLSTVHGGLPTLLPTTSAVTTTTTMPAKAMGGAHLVTTAKAGIGAVVSAASIGFSLTARPPPPTSVLSVASSGSSHAEESLLLLPVNAATTPRTSGDAGSNISDVAEAHCEPVVGSTASSRPATRAIEGATAARASRHPQISHADGRSEVKVGDSTSEAGACLRGPAFGPRRGRTESDAADSSNAACVSVEEEETSRFAFSTLSTLTETDTRRLSADALNPQFPLADDRTADSDDSDPHESSSQRTANAGGSSRNPAPTSEDEENSEASSTIIVSEFATSIVDSTPRLQLPTSPQLPRISWTAVMLSAATSATCRCALNPVVGTPTVRLHDAVTNTEWTAGMEQHMLVQVRGEEVESPEESALAACQKPHAQSSRSNSVGLNRRGSADRCVEAEAEGRTQAASEAGEREAAVWPLLHNDASPRRGGAEVVAPSSPPQDHKGEGVATDGPVDGDGGGSRTTVCDASNPQLPLPPASRHEKTAEPASDQQASPLQQQQQHDLLGVLLVASSADTADEAEVTAATTAVGATAPPSAEETPGAAVALSSSPPVMRGERQVGSSTDTEPAAGYASREEKPPRCSDEAGAPGSDADEPVDASAEESEKAKDGGAAAKDEVQLSVDAVETPLMPPTAAAAAAAAAMRSRNLFSLPSSALPSHSASSTEASGTAAGGAARVGRRGGGEATEAAREPAAPSPAPASPPHTASLLRRSPSPLASYRAQYQNGVSDRSSGCVGWHATTSAFFERTTATTTSTTRAYAGSAAAEGVDCRSCGTSARGRPSSLYAACSALARRRALVQASYERAGATTAAASVVTVAPQTEGSDWTPALPSSPPLSERERGRGWWHCRHHV</sequence>
<feature type="compositionally biased region" description="Pro residues" evidence="1">
    <location>
        <begin position="2976"/>
        <end position="2987"/>
    </location>
</feature>
<feature type="compositionally biased region" description="Low complexity" evidence="1">
    <location>
        <begin position="1681"/>
        <end position="1695"/>
    </location>
</feature>
<evidence type="ECO:0000313" key="2">
    <source>
        <dbReference type="EMBL" id="KPI84980.1"/>
    </source>
</evidence>
<feature type="compositionally biased region" description="Basic and acidic residues" evidence="1">
    <location>
        <begin position="1727"/>
        <end position="1741"/>
    </location>
</feature>